<sequence length="284" mass="31811">MGDAAPKNIFLPIAMAHSDLNSHKVFTIVSWVLSVYGTLRYLVGRSPADKHNGFHVNDTPFTANILVTFIYWVVLFLMQLLFVSQVFVPAANNEGDARLDYSRKVGWHFTLFNVGHFLWSILFARKHFVWSEIVLILNFFNILSLYATHKTYSIKPLKVWALIHLPTAALPFSWLLLAIFWNGAVMFHVHKFVGRVVSNVLIWDFLLAPGLLLVAYNDWGVGFSSAALMFGLGLGQFFTKVFALQWIFAFVIAGVLFVLSAIAAITGSLGTSRAVVDEEAPLLT</sequence>
<evidence type="ECO:0000313" key="1">
    <source>
        <dbReference type="EMBL" id="KAJ9113402.1"/>
    </source>
</evidence>
<protein>
    <submittedName>
        <fullName evidence="1">Uncharacterized protein</fullName>
    </submittedName>
</protein>
<keyword evidence="2" id="KW-1185">Reference proteome</keyword>
<evidence type="ECO:0000313" key="2">
    <source>
        <dbReference type="Proteomes" id="UP001241377"/>
    </source>
</evidence>
<gene>
    <name evidence="1" type="ORF">QFC19_000322</name>
</gene>
<organism evidence="1 2">
    <name type="scientific">Naganishia cerealis</name>
    <dbReference type="NCBI Taxonomy" id="610337"/>
    <lineage>
        <taxon>Eukaryota</taxon>
        <taxon>Fungi</taxon>
        <taxon>Dikarya</taxon>
        <taxon>Basidiomycota</taxon>
        <taxon>Agaricomycotina</taxon>
        <taxon>Tremellomycetes</taxon>
        <taxon>Filobasidiales</taxon>
        <taxon>Filobasidiaceae</taxon>
        <taxon>Naganishia</taxon>
    </lineage>
</organism>
<dbReference type="EMBL" id="JASBWR010000002">
    <property type="protein sequence ID" value="KAJ9113402.1"/>
    <property type="molecule type" value="Genomic_DNA"/>
</dbReference>
<name>A0ACC2WS81_9TREE</name>
<comment type="caution">
    <text evidence="1">The sequence shown here is derived from an EMBL/GenBank/DDBJ whole genome shotgun (WGS) entry which is preliminary data.</text>
</comment>
<reference evidence="1" key="1">
    <citation type="submission" date="2023-04" db="EMBL/GenBank/DDBJ databases">
        <title>Draft Genome sequencing of Naganishia species isolated from polar environments using Oxford Nanopore Technology.</title>
        <authorList>
            <person name="Leo P."/>
            <person name="Venkateswaran K."/>
        </authorList>
    </citation>
    <scope>NUCLEOTIDE SEQUENCE</scope>
    <source>
        <strain evidence="1">MNA-CCFEE 5261</strain>
    </source>
</reference>
<proteinExistence type="predicted"/>
<dbReference type="Proteomes" id="UP001241377">
    <property type="component" value="Unassembled WGS sequence"/>
</dbReference>
<accession>A0ACC2WS81</accession>